<dbReference type="PROSITE" id="PS50005">
    <property type="entry name" value="TPR"/>
    <property type="match status" value="6"/>
</dbReference>
<proteinExistence type="predicted"/>
<dbReference type="EMBL" id="DRUY01000138">
    <property type="protein sequence ID" value="HHI65725.1"/>
    <property type="molecule type" value="Genomic_DNA"/>
</dbReference>
<name>A0A7C5P870_9BACT</name>
<evidence type="ECO:0000256" key="1">
    <source>
        <dbReference type="ARBA" id="ARBA00022737"/>
    </source>
</evidence>
<keyword evidence="1" id="KW-0677">Repeat</keyword>
<dbReference type="InterPro" id="IPR019734">
    <property type="entry name" value="TPR_rpt"/>
</dbReference>
<accession>A0A7C5P870</accession>
<dbReference type="SMART" id="SM00028">
    <property type="entry name" value="TPR"/>
    <property type="match status" value="8"/>
</dbReference>
<feature type="repeat" description="TPR" evidence="3">
    <location>
        <begin position="63"/>
        <end position="96"/>
    </location>
</feature>
<feature type="repeat" description="TPR" evidence="3">
    <location>
        <begin position="226"/>
        <end position="259"/>
    </location>
</feature>
<evidence type="ECO:0000313" key="5">
    <source>
        <dbReference type="EMBL" id="HHI65725.1"/>
    </source>
</evidence>
<dbReference type="Pfam" id="PF14559">
    <property type="entry name" value="TPR_19"/>
    <property type="match status" value="1"/>
</dbReference>
<keyword evidence="4" id="KW-0732">Signal</keyword>
<feature type="repeat" description="TPR" evidence="3">
    <location>
        <begin position="29"/>
        <end position="62"/>
    </location>
</feature>
<dbReference type="InterPro" id="IPR051012">
    <property type="entry name" value="CellSynth/LPSAsmb/PSIAsmb"/>
</dbReference>
<evidence type="ECO:0000256" key="2">
    <source>
        <dbReference type="ARBA" id="ARBA00022803"/>
    </source>
</evidence>
<feature type="signal peptide" evidence="4">
    <location>
        <begin position="1"/>
        <end position="22"/>
    </location>
</feature>
<gene>
    <name evidence="5" type="ORF">ENL70_04170</name>
</gene>
<dbReference type="PANTHER" id="PTHR45586:SF1">
    <property type="entry name" value="LIPOPOLYSACCHARIDE ASSEMBLY PROTEIN B"/>
    <property type="match status" value="1"/>
</dbReference>
<dbReference type="InterPro" id="IPR011990">
    <property type="entry name" value="TPR-like_helical_dom_sf"/>
</dbReference>
<feature type="chain" id="PRO_5028020139" evidence="4">
    <location>
        <begin position="23"/>
        <end position="340"/>
    </location>
</feature>
<sequence>MLKKTLLILISILFISVNVSYASVQTDLAKEYFVLGEKYLNESNFDKAVMFFQQAIDTDPNYVQAYDELAKCYIGTNQLSKAVEITSKALSIDPNYVDAMLTKGIALRKLGSNNEAIIVLTNAIQKDPSNAYIYYNLGLVYSNQHNNQEAIENFTKAVSLTPKFSDARYQLGLSYVEIKDLYDAYQQFRALKDLNIALANSLFDKIYTIKNLASLYPVNIINNQSAEQLLENANIAFEKKNYDKAVTLYENLLIKDPDSLIASTRLGEIFRSRSDNGMIFQAYKNAIRLDPDNADYHYYIGVALAKLGEKDFAMTEYRILKSLNRDLANKLFIEIYKYNY</sequence>
<dbReference type="SUPFAM" id="SSF48452">
    <property type="entry name" value="TPR-like"/>
    <property type="match status" value="1"/>
</dbReference>
<dbReference type="Gene3D" id="1.25.40.10">
    <property type="entry name" value="Tetratricopeptide repeat domain"/>
    <property type="match status" value="3"/>
</dbReference>
<protein>
    <submittedName>
        <fullName evidence="5">Tetratricopeptide repeat protein</fullName>
    </submittedName>
</protein>
<dbReference type="PANTHER" id="PTHR45586">
    <property type="entry name" value="TPR REPEAT-CONTAINING PROTEIN PA4667"/>
    <property type="match status" value="1"/>
</dbReference>
<dbReference type="PROSITE" id="PS50293">
    <property type="entry name" value="TPR_REGION"/>
    <property type="match status" value="2"/>
</dbReference>
<keyword evidence="2 3" id="KW-0802">TPR repeat</keyword>
<dbReference type="SUPFAM" id="SSF81901">
    <property type="entry name" value="HCP-like"/>
    <property type="match status" value="1"/>
</dbReference>
<feature type="repeat" description="TPR" evidence="3">
    <location>
        <begin position="97"/>
        <end position="130"/>
    </location>
</feature>
<feature type="repeat" description="TPR" evidence="3">
    <location>
        <begin position="260"/>
        <end position="293"/>
    </location>
</feature>
<evidence type="ECO:0000256" key="3">
    <source>
        <dbReference type="PROSITE-ProRule" id="PRU00339"/>
    </source>
</evidence>
<evidence type="ECO:0000256" key="4">
    <source>
        <dbReference type="SAM" id="SignalP"/>
    </source>
</evidence>
<organism evidence="5">
    <name type="scientific">Thermodesulfobium narugense</name>
    <dbReference type="NCBI Taxonomy" id="184064"/>
    <lineage>
        <taxon>Bacteria</taxon>
        <taxon>Pseudomonadati</taxon>
        <taxon>Thermodesulfobiota</taxon>
        <taxon>Thermodesulfobiia</taxon>
        <taxon>Thermodesulfobiales</taxon>
        <taxon>Thermodesulfobiaceae</taxon>
        <taxon>Thermodesulfobium</taxon>
    </lineage>
</organism>
<dbReference type="Pfam" id="PF13414">
    <property type="entry name" value="TPR_11"/>
    <property type="match status" value="2"/>
</dbReference>
<reference evidence="5" key="1">
    <citation type="journal article" date="2020" name="mSystems">
        <title>Genome- and Community-Level Interaction Insights into Carbon Utilization and Element Cycling Functions of Hydrothermarchaeota in Hydrothermal Sediment.</title>
        <authorList>
            <person name="Zhou Z."/>
            <person name="Liu Y."/>
            <person name="Xu W."/>
            <person name="Pan J."/>
            <person name="Luo Z.H."/>
            <person name="Li M."/>
        </authorList>
    </citation>
    <scope>NUCLEOTIDE SEQUENCE [LARGE SCALE GENOMIC DNA]</scope>
    <source>
        <strain evidence="5">SpSt-1019</strain>
    </source>
</reference>
<dbReference type="Pfam" id="PF13432">
    <property type="entry name" value="TPR_16"/>
    <property type="match status" value="1"/>
</dbReference>
<feature type="repeat" description="TPR" evidence="3">
    <location>
        <begin position="131"/>
        <end position="164"/>
    </location>
</feature>
<comment type="caution">
    <text evidence="5">The sequence shown here is derived from an EMBL/GenBank/DDBJ whole genome shotgun (WGS) entry which is preliminary data.</text>
</comment>
<dbReference type="AlphaFoldDB" id="A0A7C5P870"/>